<name>A0ABV9WID6_9ACTN</name>
<sequence length="81" mass="8852">MDTPPRAEGPLTPEERQALRRVTETLHGRFPSADHALIADLVERARARYADAPIRDFVPVMIERLVAAELAGNDASSTNGT</sequence>
<evidence type="ECO:0000313" key="1">
    <source>
        <dbReference type="EMBL" id="MFC5007343.1"/>
    </source>
</evidence>
<gene>
    <name evidence="1" type="ORF">ACFPIJ_57230</name>
</gene>
<reference evidence="2" key="1">
    <citation type="journal article" date="2019" name="Int. J. Syst. Evol. Microbiol.">
        <title>The Global Catalogue of Microorganisms (GCM) 10K type strain sequencing project: providing services to taxonomists for standard genome sequencing and annotation.</title>
        <authorList>
            <consortium name="The Broad Institute Genomics Platform"/>
            <consortium name="The Broad Institute Genome Sequencing Center for Infectious Disease"/>
            <person name="Wu L."/>
            <person name="Ma J."/>
        </authorList>
    </citation>
    <scope>NUCLEOTIDE SEQUENCE [LARGE SCALE GENOMIC DNA]</scope>
    <source>
        <strain evidence="2">CGMCC 4.7152</strain>
    </source>
</reference>
<keyword evidence="2" id="KW-1185">Reference proteome</keyword>
<dbReference type="RefSeq" id="WP_380127988.1">
    <property type="nucleotide sequence ID" value="NZ_JBHSIU010000121.1"/>
</dbReference>
<accession>A0ABV9WID6</accession>
<dbReference type="Proteomes" id="UP001595912">
    <property type="component" value="Unassembled WGS sequence"/>
</dbReference>
<proteinExistence type="predicted"/>
<protein>
    <submittedName>
        <fullName evidence="1">Three-helix bundle dimerization domain-containing protein</fullName>
    </submittedName>
</protein>
<comment type="caution">
    <text evidence="1">The sequence shown here is derived from an EMBL/GenBank/DDBJ whole genome shotgun (WGS) entry which is preliminary data.</text>
</comment>
<dbReference type="NCBIfam" id="NF046112">
    <property type="entry name" value="MSMEG_6209_Nter"/>
    <property type="match status" value="1"/>
</dbReference>
<organism evidence="1 2">
    <name type="scientific">Dactylosporangium cerinum</name>
    <dbReference type="NCBI Taxonomy" id="1434730"/>
    <lineage>
        <taxon>Bacteria</taxon>
        <taxon>Bacillati</taxon>
        <taxon>Actinomycetota</taxon>
        <taxon>Actinomycetes</taxon>
        <taxon>Micromonosporales</taxon>
        <taxon>Micromonosporaceae</taxon>
        <taxon>Dactylosporangium</taxon>
    </lineage>
</organism>
<dbReference type="EMBL" id="JBHSIU010000121">
    <property type="protein sequence ID" value="MFC5007343.1"/>
    <property type="molecule type" value="Genomic_DNA"/>
</dbReference>
<dbReference type="Gene3D" id="1.10.8.1060">
    <property type="entry name" value="Corynebacterium glutamicum thioredoxin-dependent arsenate reductase, N-terminal domain"/>
    <property type="match status" value="1"/>
</dbReference>
<evidence type="ECO:0000313" key="2">
    <source>
        <dbReference type="Proteomes" id="UP001595912"/>
    </source>
</evidence>